<comment type="caution">
    <text evidence="3">The sequence shown here is derived from an EMBL/GenBank/DDBJ whole genome shotgun (WGS) entry which is preliminary data.</text>
</comment>
<evidence type="ECO:0000259" key="2">
    <source>
        <dbReference type="Pfam" id="PF26080"/>
    </source>
</evidence>
<dbReference type="EMBL" id="CAJHJT010000056">
    <property type="protein sequence ID" value="CAD7014518.1"/>
    <property type="molecule type" value="Genomic_DNA"/>
</dbReference>
<sequence>MICSIIESTLYRVIIFVLITARCCLCAVWLDNVLYNSINNSYIYPHTKMAETEDVGMFRESRRSASFDACITNQGTSGTCLSRFNCMRQGGIPKGFCNTYGVCCETNLQCGQISSSKRIIIKNPVQLPSVCQYIIAPYSSNVCQLLIEFQHFELEQPTNDATLGTSTCNDKFTVDEFVLCGENTGQHIYLRFDVAAGATQATLDFSLPRRWAQSSWHLVVTQLECPAEKKRFGSGMLLPFMGQSNIQDLRKIFSTKNSDWDLLAPFGCDQYFRQPTGTIKSFGNVYYMTNLHYTICIRPVAGSTMIEYTVNSFSLSAERTDLFYDEGCHPTIQTDGRQNDYLMIWNAIFKDNAVMQPTYFCGQGLLVGQELVATAPYQMYFNSDEQWGTDETGFSISYRVKSTIN</sequence>
<evidence type="ECO:0000313" key="4">
    <source>
        <dbReference type="Proteomes" id="UP000606786"/>
    </source>
</evidence>
<proteinExistence type="predicted"/>
<dbReference type="Gene3D" id="2.60.120.290">
    <property type="entry name" value="Spermadhesin, CUB domain"/>
    <property type="match status" value="1"/>
</dbReference>
<dbReference type="InterPro" id="IPR035914">
    <property type="entry name" value="Sperma_CUB_dom_sf"/>
</dbReference>
<accession>A0A811VDV5</accession>
<name>A0A811VDV5_CERCA</name>
<evidence type="ECO:0000313" key="3">
    <source>
        <dbReference type="EMBL" id="CAD7014518.1"/>
    </source>
</evidence>
<dbReference type="OrthoDB" id="6378913at2759"/>
<protein>
    <submittedName>
        <fullName evidence="3">(Mediterranean fruit fly) hypothetical protein</fullName>
    </submittedName>
</protein>
<dbReference type="Proteomes" id="UP000606786">
    <property type="component" value="Unassembled WGS sequence"/>
</dbReference>
<keyword evidence="4" id="KW-1185">Reference proteome</keyword>
<feature type="transmembrane region" description="Helical" evidence="1">
    <location>
        <begin position="9"/>
        <end position="30"/>
    </location>
</feature>
<keyword evidence="1" id="KW-0812">Transmembrane</keyword>
<dbReference type="InterPro" id="IPR058698">
    <property type="entry name" value="CUB_metazoa"/>
</dbReference>
<dbReference type="AlphaFoldDB" id="A0A811VDV5"/>
<gene>
    <name evidence="3" type="ORF">CCAP1982_LOCUS22519</name>
</gene>
<dbReference type="PANTHER" id="PTHR33236:SF12">
    <property type="entry name" value="CUB DOMAIN-CONTAINING PROTEIN-RELATED"/>
    <property type="match status" value="1"/>
</dbReference>
<organism evidence="3 4">
    <name type="scientific">Ceratitis capitata</name>
    <name type="common">Mediterranean fruit fly</name>
    <name type="synonym">Tephritis capitata</name>
    <dbReference type="NCBI Taxonomy" id="7213"/>
    <lineage>
        <taxon>Eukaryota</taxon>
        <taxon>Metazoa</taxon>
        <taxon>Ecdysozoa</taxon>
        <taxon>Arthropoda</taxon>
        <taxon>Hexapoda</taxon>
        <taxon>Insecta</taxon>
        <taxon>Pterygota</taxon>
        <taxon>Neoptera</taxon>
        <taxon>Endopterygota</taxon>
        <taxon>Diptera</taxon>
        <taxon>Brachycera</taxon>
        <taxon>Muscomorpha</taxon>
        <taxon>Tephritoidea</taxon>
        <taxon>Tephritidae</taxon>
        <taxon>Ceratitis</taxon>
        <taxon>Ceratitis</taxon>
    </lineage>
</organism>
<evidence type="ECO:0000256" key="1">
    <source>
        <dbReference type="SAM" id="Phobius"/>
    </source>
</evidence>
<keyword evidence="1" id="KW-0472">Membrane</keyword>
<feature type="domain" description="CUB" evidence="2">
    <location>
        <begin position="265"/>
        <end position="400"/>
    </location>
</feature>
<keyword evidence="1" id="KW-1133">Transmembrane helix</keyword>
<dbReference type="PANTHER" id="PTHR33236">
    <property type="entry name" value="INTRAFLAGELLAR TRANSPORT PROTEIN 122 FAMILY PROTEIN-RELATED"/>
    <property type="match status" value="1"/>
</dbReference>
<dbReference type="Pfam" id="PF26080">
    <property type="entry name" value="CUB_animal"/>
    <property type="match status" value="1"/>
</dbReference>
<reference evidence="3" key="1">
    <citation type="submission" date="2020-11" db="EMBL/GenBank/DDBJ databases">
        <authorList>
            <person name="Whitehead M."/>
        </authorList>
    </citation>
    <scope>NUCLEOTIDE SEQUENCE</scope>
    <source>
        <strain evidence="3">EGII</strain>
    </source>
</reference>